<evidence type="ECO:0000313" key="1">
    <source>
        <dbReference type="EMBL" id="KAF8731402.1"/>
    </source>
</evidence>
<accession>A0A835F8J9</accession>
<protein>
    <submittedName>
        <fullName evidence="1">Uncharacterized protein</fullName>
    </submittedName>
</protein>
<dbReference type="Proteomes" id="UP000636709">
    <property type="component" value="Unassembled WGS sequence"/>
</dbReference>
<sequence>MQDGHKTESLNLRGCFQGRQSQPYLMWLASLLESM</sequence>
<name>A0A835F8J9_9POAL</name>
<evidence type="ECO:0000313" key="2">
    <source>
        <dbReference type="Proteomes" id="UP000636709"/>
    </source>
</evidence>
<reference evidence="1" key="1">
    <citation type="submission" date="2020-07" db="EMBL/GenBank/DDBJ databases">
        <title>Genome sequence and genetic diversity analysis of an under-domesticated orphan crop, white fonio (Digitaria exilis).</title>
        <authorList>
            <person name="Bennetzen J.L."/>
            <person name="Chen S."/>
            <person name="Ma X."/>
            <person name="Wang X."/>
            <person name="Yssel A.E.J."/>
            <person name="Chaluvadi S.R."/>
            <person name="Johnson M."/>
            <person name="Gangashetty P."/>
            <person name="Hamidou F."/>
            <person name="Sanogo M.D."/>
            <person name="Zwaenepoel A."/>
            <person name="Wallace J."/>
            <person name="Van De Peer Y."/>
            <person name="Van Deynze A."/>
        </authorList>
    </citation>
    <scope>NUCLEOTIDE SEQUENCE</scope>
    <source>
        <tissue evidence="1">Leaves</tissue>
    </source>
</reference>
<keyword evidence="2" id="KW-1185">Reference proteome</keyword>
<comment type="caution">
    <text evidence="1">The sequence shown here is derived from an EMBL/GenBank/DDBJ whole genome shotgun (WGS) entry which is preliminary data.</text>
</comment>
<gene>
    <name evidence="1" type="ORF">HU200_016463</name>
</gene>
<proteinExistence type="predicted"/>
<organism evidence="1 2">
    <name type="scientific">Digitaria exilis</name>
    <dbReference type="NCBI Taxonomy" id="1010633"/>
    <lineage>
        <taxon>Eukaryota</taxon>
        <taxon>Viridiplantae</taxon>
        <taxon>Streptophyta</taxon>
        <taxon>Embryophyta</taxon>
        <taxon>Tracheophyta</taxon>
        <taxon>Spermatophyta</taxon>
        <taxon>Magnoliopsida</taxon>
        <taxon>Liliopsida</taxon>
        <taxon>Poales</taxon>
        <taxon>Poaceae</taxon>
        <taxon>PACMAD clade</taxon>
        <taxon>Panicoideae</taxon>
        <taxon>Panicodae</taxon>
        <taxon>Paniceae</taxon>
        <taxon>Anthephorinae</taxon>
        <taxon>Digitaria</taxon>
    </lineage>
</organism>
<dbReference type="AlphaFoldDB" id="A0A835F8J9"/>
<dbReference type="EMBL" id="JACEFO010001608">
    <property type="protein sequence ID" value="KAF8731402.1"/>
    <property type="molecule type" value="Genomic_DNA"/>
</dbReference>